<proteinExistence type="predicted"/>
<protein>
    <submittedName>
        <fullName evidence="1">Uncharacterized protein</fullName>
    </submittedName>
</protein>
<comment type="caution">
    <text evidence="1">The sequence shown here is derived from an EMBL/GenBank/DDBJ whole genome shotgun (WGS) entry which is preliminary data.</text>
</comment>
<dbReference type="AlphaFoldDB" id="A0AAD8HKR9"/>
<dbReference type="EMBL" id="JAUIZM010000008">
    <property type="protein sequence ID" value="KAK1368007.1"/>
    <property type="molecule type" value="Genomic_DNA"/>
</dbReference>
<dbReference type="Proteomes" id="UP001237642">
    <property type="component" value="Unassembled WGS sequence"/>
</dbReference>
<gene>
    <name evidence="1" type="ORF">POM88_034099</name>
</gene>
<reference evidence="1" key="2">
    <citation type="submission" date="2023-05" db="EMBL/GenBank/DDBJ databases">
        <authorList>
            <person name="Schelkunov M.I."/>
        </authorList>
    </citation>
    <scope>NUCLEOTIDE SEQUENCE</scope>
    <source>
        <strain evidence="1">Hsosn_3</strain>
        <tissue evidence="1">Leaf</tissue>
    </source>
</reference>
<organism evidence="1 2">
    <name type="scientific">Heracleum sosnowskyi</name>
    <dbReference type="NCBI Taxonomy" id="360622"/>
    <lineage>
        <taxon>Eukaryota</taxon>
        <taxon>Viridiplantae</taxon>
        <taxon>Streptophyta</taxon>
        <taxon>Embryophyta</taxon>
        <taxon>Tracheophyta</taxon>
        <taxon>Spermatophyta</taxon>
        <taxon>Magnoliopsida</taxon>
        <taxon>eudicotyledons</taxon>
        <taxon>Gunneridae</taxon>
        <taxon>Pentapetalae</taxon>
        <taxon>asterids</taxon>
        <taxon>campanulids</taxon>
        <taxon>Apiales</taxon>
        <taxon>Apiaceae</taxon>
        <taxon>Apioideae</taxon>
        <taxon>apioid superclade</taxon>
        <taxon>Tordylieae</taxon>
        <taxon>Tordyliinae</taxon>
        <taxon>Heracleum</taxon>
    </lineage>
</organism>
<reference evidence="1" key="1">
    <citation type="submission" date="2023-02" db="EMBL/GenBank/DDBJ databases">
        <title>Genome of toxic invasive species Heracleum sosnowskyi carries increased number of genes despite the absence of recent whole-genome duplications.</title>
        <authorList>
            <person name="Schelkunov M."/>
            <person name="Shtratnikova V."/>
            <person name="Makarenko M."/>
            <person name="Klepikova A."/>
            <person name="Omelchenko D."/>
            <person name="Novikova G."/>
            <person name="Obukhova E."/>
            <person name="Bogdanov V."/>
            <person name="Penin A."/>
            <person name="Logacheva M."/>
        </authorList>
    </citation>
    <scope>NUCLEOTIDE SEQUENCE</scope>
    <source>
        <strain evidence="1">Hsosn_3</strain>
        <tissue evidence="1">Leaf</tissue>
    </source>
</reference>
<keyword evidence="2" id="KW-1185">Reference proteome</keyword>
<evidence type="ECO:0000313" key="1">
    <source>
        <dbReference type="EMBL" id="KAK1368007.1"/>
    </source>
</evidence>
<sequence length="148" mass="16198">MPSPDSKAFKKPTEQLPELQICVAGLVGHITLARQTLSGICRGLNDNTMPHVLLHSILLQNVINEAVELQGQECHIALKYVDRTITSMIDVVVSIDDIVHLVYQLQVQSPDPISAITNPSAFRFVHSSSVICTCFALSSSMLQLFPTS</sequence>
<name>A0AAD8HKR9_9APIA</name>
<evidence type="ECO:0000313" key="2">
    <source>
        <dbReference type="Proteomes" id="UP001237642"/>
    </source>
</evidence>
<accession>A0AAD8HKR9</accession>